<dbReference type="EMBL" id="FQXQ01000003">
    <property type="protein sequence ID" value="SHH74049.1"/>
    <property type="molecule type" value="Genomic_DNA"/>
</dbReference>
<evidence type="ECO:0000259" key="5">
    <source>
        <dbReference type="PROSITE" id="PS01124"/>
    </source>
</evidence>
<dbReference type="Proteomes" id="UP000184109">
    <property type="component" value="Unassembled WGS sequence"/>
</dbReference>
<keyword evidence="1" id="KW-0678">Repressor</keyword>
<dbReference type="InterPro" id="IPR020449">
    <property type="entry name" value="Tscrpt_reg_AraC-type_HTH"/>
</dbReference>
<dbReference type="Gene3D" id="1.10.10.60">
    <property type="entry name" value="Homeodomain-like"/>
    <property type="match status" value="1"/>
</dbReference>
<feature type="domain" description="HTH araC/xylS-type" evidence="5">
    <location>
        <begin position="161"/>
        <end position="262"/>
    </location>
</feature>
<evidence type="ECO:0000256" key="4">
    <source>
        <dbReference type="ARBA" id="ARBA00023163"/>
    </source>
</evidence>
<dbReference type="GO" id="GO:0043565">
    <property type="term" value="F:sequence-specific DNA binding"/>
    <property type="evidence" value="ECO:0007669"/>
    <property type="project" value="InterPro"/>
</dbReference>
<name>A0A1M5VFM0_9FLAO</name>
<dbReference type="STRING" id="1195760.SAMN05444281_1766"/>
<keyword evidence="4" id="KW-0804">Transcription</keyword>
<keyword evidence="2" id="KW-0805">Transcription regulation</keyword>
<evidence type="ECO:0000256" key="1">
    <source>
        <dbReference type="ARBA" id="ARBA00022491"/>
    </source>
</evidence>
<dbReference type="SUPFAM" id="SSF46689">
    <property type="entry name" value="Homeodomain-like"/>
    <property type="match status" value="2"/>
</dbReference>
<protein>
    <submittedName>
        <fullName evidence="6">Transcriptional regulator, AraC family</fullName>
    </submittedName>
</protein>
<keyword evidence="3" id="KW-0238">DNA-binding</keyword>
<dbReference type="PANTHER" id="PTHR11019:SF199">
    <property type="entry name" value="HTH-TYPE TRANSCRIPTIONAL REGULATOR NIMR"/>
    <property type="match status" value="1"/>
</dbReference>
<dbReference type="PROSITE" id="PS00041">
    <property type="entry name" value="HTH_ARAC_FAMILY_1"/>
    <property type="match status" value="1"/>
</dbReference>
<reference evidence="7" key="1">
    <citation type="submission" date="2016-11" db="EMBL/GenBank/DDBJ databases">
        <authorList>
            <person name="Varghese N."/>
            <person name="Submissions S."/>
        </authorList>
    </citation>
    <scope>NUCLEOTIDE SEQUENCE [LARGE SCALE GENOMIC DNA]</scope>
    <source>
        <strain evidence="7">DSM 100572</strain>
    </source>
</reference>
<dbReference type="FunFam" id="1.10.10.60:FF:000132">
    <property type="entry name" value="AraC family transcriptional regulator"/>
    <property type="match status" value="1"/>
</dbReference>
<evidence type="ECO:0000313" key="6">
    <source>
        <dbReference type="EMBL" id="SHH74049.1"/>
    </source>
</evidence>
<evidence type="ECO:0000256" key="2">
    <source>
        <dbReference type="ARBA" id="ARBA00023015"/>
    </source>
</evidence>
<dbReference type="PRINTS" id="PR00032">
    <property type="entry name" value="HTHARAC"/>
</dbReference>
<dbReference type="RefSeq" id="WP_073120602.1">
    <property type="nucleotide sequence ID" value="NZ_BMEN01000003.1"/>
</dbReference>
<keyword evidence="7" id="KW-1185">Reference proteome</keyword>
<organism evidence="6 7">
    <name type="scientific">Wenyingzhuangia marina</name>
    <dbReference type="NCBI Taxonomy" id="1195760"/>
    <lineage>
        <taxon>Bacteria</taxon>
        <taxon>Pseudomonadati</taxon>
        <taxon>Bacteroidota</taxon>
        <taxon>Flavobacteriia</taxon>
        <taxon>Flavobacteriales</taxon>
        <taxon>Flavobacteriaceae</taxon>
        <taxon>Wenyingzhuangia</taxon>
    </lineage>
</organism>
<dbReference type="SMART" id="SM00342">
    <property type="entry name" value="HTH_ARAC"/>
    <property type="match status" value="1"/>
</dbReference>
<dbReference type="Pfam" id="PF12833">
    <property type="entry name" value="HTH_18"/>
    <property type="match status" value="1"/>
</dbReference>
<evidence type="ECO:0000313" key="7">
    <source>
        <dbReference type="Proteomes" id="UP000184109"/>
    </source>
</evidence>
<dbReference type="PANTHER" id="PTHR11019">
    <property type="entry name" value="HTH-TYPE TRANSCRIPTIONAL REGULATOR NIMR"/>
    <property type="match status" value="1"/>
</dbReference>
<dbReference type="PROSITE" id="PS01124">
    <property type="entry name" value="HTH_ARAC_FAMILY_2"/>
    <property type="match status" value="1"/>
</dbReference>
<gene>
    <name evidence="6" type="ORF">SAMN05444281_1766</name>
</gene>
<dbReference type="InterPro" id="IPR011051">
    <property type="entry name" value="RmlC_Cupin_sf"/>
</dbReference>
<dbReference type="AlphaFoldDB" id="A0A1M5VFM0"/>
<sequence length="262" mass="29891">MNIDYKTNIKIDSGYEINEFRPVSTYSENIQNAKCANSHAHPRAQIISCNSGVMKVVTKSNIWIINPLQSVWIASNEEHQVFFPKNVRVITAFIDKSKLNNLPKDSFAFDNSSFLNSLLKKIVSFGNPNKLTIPQSRVIEVFLDEISILKASTTFLPTSQEKRVKIVVDDLMHNFSSKKNIDYYANKSSVSPRTLSRLFNKELGMSFGDWKMRLKLMEAVKQLGENKSVKQIAFDLGYENVSSFITTFKKHFGKTPTNYLTK</sequence>
<dbReference type="InterPro" id="IPR018060">
    <property type="entry name" value="HTH_AraC"/>
</dbReference>
<proteinExistence type="predicted"/>
<dbReference type="InterPro" id="IPR018062">
    <property type="entry name" value="HTH_AraC-typ_CS"/>
</dbReference>
<dbReference type="SUPFAM" id="SSF51182">
    <property type="entry name" value="RmlC-like cupins"/>
    <property type="match status" value="1"/>
</dbReference>
<dbReference type="OrthoDB" id="9804543at2"/>
<accession>A0A1M5VFM0</accession>
<dbReference type="InterPro" id="IPR009057">
    <property type="entry name" value="Homeodomain-like_sf"/>
</dbReference>
<evidence type="ECO:0000256" key="3">
    <source>
        <dbReference type="ARBA" id="ARBA00023125"/>
    </source>
</evidence>
<dbReference type="GO" id="GO:0003700">
    <property type="term" value="F:DNA-binding transcription factor activity"/>
    <property type="evidence" value="ECO:0007669"/>
    <property type="project" value="InterPro"/>
</dbReference>